<dbReference type="EMBL" id="JBHSMZ010000014">
    <property type="protein sequence ID" value="MFC5550284.1"/>
    <property type="molecule type" value="Genomic_DNA"/>
</dbReference>
<gene>
    <name evidence="1" type="ORF">ACFPO9_17345</name>
</gene>
<evidence type="ECO:0008006" key="3">
    <source>
        <dbReference type="Google" id="ProtNLM"/>
    </source>
</evidence>
<name>A0ABW0S1B4_9BURK</name>
<dbReference type="Proteomes" id="UP001596086">
    <property type="component" value="Unassembled WGS sequence"/>
</dbReference>
<comment type="caution">
    <text evidence="1">The sequence shown here is derived from an EMBL/GenBank/DDBJ whole genome shotgun (WGS) entry which is preliminary data.</text>
</comment>
<accession>A0ABW0S1B4</accession>
<proteinExistence type="predicted"/>
<reference evidence="2" key="1">
    <citation type="journal article" date="2019" name="Int. J. Syst. Evol. Microbiol.">
        <title>The Global Catalogue of Microorganisms (GCM) 10K type strain sequencing project: providing services to taxonomists for standard genome sequencing and annotation.</title>
        <authorList>
            <consortium name="The Broad Institute Genomics Platform"/>
            <consortium name="The Broad Institute Genome Sequencing Center for Infectious Disease"/>
            <person name="Wu L."/>
            <person name="Ma J."/>
        </authorList>
    </citation>
    <scope>NUCLEOTIDE SEQUENCE [LARGE SCALE GENOMIC DNA]</scope>
    <source>
        <strain evidence="2">CGMCC 4.5798</strain>
    </source>
</reference>
<keyword evidence="2" id="KW-1185">Reference proteome</keyword>
<evidence type="ECO:0000313" key="2">
    <source>
        <dbReference type="Proteomes" id="UP001596086"/>
    </source>
</evidence>
<dbReference type="RefSeq" id="WP_379772645.1">
    <property type="nucleotide sequence ID" value="NZ_JBHSMZ010000014.1"/>
</dbReference>
<organism evidence="1 2">
    <name type="scientific">Massilia aerilata</name>
    <dbReference type="NCBI Taxonomy" id="453817"/>
    <lineage>
        <taxon>Bacteria</taxon>
        <taxon>Pseudomonadati</taxon>
        <taxon>Pseudomonadota</taxon>
        <taxon>Betaproteobacteria</taxon>
        <taxon>Burkholderiales</taxon>
        <taxon>Oxalobacteraceae</taxon>
        <taxon>Telluria group</taxon>
        <taxon>Massilia</taxon>
    </lineage>
</organism>
<evidence type="ECO:0000313" key="1">
    <source>
        <dbReference type="EMBL" id="MFC5550284.1"/>
    </source>
</evidence>
<protein>
    <recommendedName>
        <fullName evidence="3">DUF3617 family protein</fullName>
    </recommendedName>
</protein>
<sequence length="126" mass="13768">MILRRLLVVGVVVLHWPVLAAEEKGGAWTAGPKPLKGNYQVYGGTLSEMTPPNRRDRKVSFMFKGPLAKELFDQLGPDLKVSCSDAPGYRERTRGDLSCTFTKEDGFTCYLGLDAVTGRSTNGAIC</sequence>